<accession>A0A1B9DAA1</accession>
<name>A0A1B9DAA1_MYCMA</name>
<dbReference type="Proteomes" id="UP000092683">
    <property type="component" value="Unassembled WGS sequence"/>
</dbReference>
<gene>
    <name evidence="2" type="ORF">A5677_16870</name>
</gene>
<feature type="region of interest" description="Disordered" evidence="1">
    <location>
        <begin position="1"/>
        <end position="31"/>
    </location>
</feature>
<reference evidence="2 3" key="1">
    <citation type="submission" date="2016-06" db="EMBL/GenBank/DDBJ databases">
        <authorList>
            <person name="Kjaerup R.B."/>
            <person name="Dalgaard T.S."/>
            <person name="Juul-Madsen H.R."/>
        </authorList>
    </citation>
    <scope>NUCLEOTIDE SEQUENCE [LARGE SCALE GENOMIC DNA]</scope>
    <source>
        <strain evidence="2 3">E3012</strain>
    </source>
</reference>
<evidence type="ECO:0000256" key="1">
    <source>
        <dbReference type="SAM" id="MobiDB-lite"/>
    </source>
</evidence>
<dbReference type="EMBL" id="MBEE01000080">
    <property type="protein sequence ID" value="OCB57637.1"/>
    <property type="molecule type" value="Genomic_DNA"/>
</dbReference>
<dbReference type="OrthoDB" id="4763664at2"/>
<evidence type="ECO:0000313" key="2">
    <source>
        <dbReference type="EMBL" id="OCB57637.1"/>
    </source>
</evidence>
<organism evidence="2 3">
    <name type="scientific">Mycobacterium malmoense</name>
    <dbReference type="NCBI Taxonomy" id="1780"/>
    <lineage>
        <taxon>Bacteria</taxon>
        <taxon>Bacillati</taxon>
        <taxon>Actinomycetota</taxon>
        <taxon>Actinomycetes</taxon>
        <taxon>Mycobacteriales</taxon>
        <taxon>Mycobacteriaceae</taxon>
        <taxon>Mycobacterium</taxon>
    </lineage>
</organism>
<evidence type="ECO:0000313" key="3">
    <source>
        <dbReference type="Proteomes" id="UP000092683"/>
    </source>
</evidence>
<sequence>MTEAKKRAPAKAPASSNGARKAKPGDKDFPWEAEYPGEEVFVFTASDGTTVGLTKLGPNRRPKPGKLALLDEQGDGIKVLWYFLKLASSDTSRQVQAELEEEDYAAMARQWAEFAGIELGE</sequence>
<comment type="caution">
    <text evidence="2">The sequence shown here is derived from an EMBL/GenBank/DDBJ whole genome shotgun (WGS) entry which is preliminary data.</text>
</comment>
<protein>
    <submittedName>
        <fullName evidence="2">Uncharacterized protein</fullName>
    </submittedName>
</protein>
<proteinExistence type="predicted"/>
<dbReference type="RefSeq" id="WP_065480331.1">
    <property type="nucleotide sequence ID" value="NZ_MBEE01000080.1"/>
</dbReference>
<dbReference type="AlphaFoldDB" id="A0A1B9DAA1"/>